<keyword evidence="2" id="KW-1185">Reference proteome</keyword>
<reference evidence="1 2" key="1">
    <citation type="submission" date="2017-02" db="EMBL/GenBank/DDBJ databases">
        <authorList>
            <person name="Peterson S.W."/>
        </authorList>
    </citation>
    <scope>NUCLEOTIDE SEQUENCE [LARGE SCALE GENOMIC DNA]</scope>
    <source>
        <strain evidence="1 2">USBA 369</strain>
    </source>
</reference>
<organism evidence="1 2">
    <name type="scientific">Consotaella salsifontis</name>
    <dbReference type="NCBI Taxonomy" id="1365950"/>
    <lineage>
        <taxon>Bacteria</taxon>
        <taxon>Pseudomonadati</taxon>
        <taxon>Pseudomonadota</taxon>
        <taxon>Alphaproteobacteria</taxon>
        <taxon>Hyphomicrobiales</taxon>
        <taxon>Aurantimonadaceae</taxon>
        <taxon>Consotaella</taxon>
    </lineage>
</organism>
<dbReference type="Proteomes" id="UP000190135">
    <property type="component" value="Unassembled WGS sequence"/>
</dbReference>
<name>A0A1T4RMA9_9HYPH</name>
<sequence length="191" mass="21727">MNLEPTPITSDEITLIGAAIYQAQKVEWALYGIASHVSHLPAAQRKKRFKQINPEAFLRDDPADFKATLGEITAVFGDAFLISSPELEEFVDDRNLIVHNFYRLFHANIRDGHRREDPVGFLQDFILRGQQWHSIVRGLLVCLQERAAEKEGRMEELSLRDEDYAHKVAYLAHATKVAERLLAKLDGQSTS</sequence>
<proteinExistence type="predicted"/>
<dbReference type="EMBL" id="FUXL01000007">
    <property type="protein sequence ID" value="SKA16801.1"/>
    <property type="molecule type" value="Genomic_DNA"/>
</dbReference>
<accession>A0A1T4RMA9</accession>
<evidence type="ECO:0000313" key="1">
    <source>
        <dbReference type="EMBL" id="SKA16801.1"/>
    </source>
</evidence>
<evidence type="ECO:0000313" key="2">
    <source>
        <dbReference type="Proteomes" id="UP000190135"/>
    </source>
</evidence>
<protein>
    <submittedName>
        <fullName evidence="1">Uncharacterized protein</fullName>
    </submittedName>
</protein>
<dbReference type="AlphaFoldDB" id="A0A1T4RMA9"/>
<gene>
    <name evidence="1" type="ORF">SAMN05428963_10749</name>
</gene>